<sequence>MHWMLLSVAAWRALFQLIFKPYHWEKTEHGTARTSRLARRQRAERIVATILEGAAGAQIAQPRNISAGRRPRRRASVSY</sequence>
<name>A0A060BZY7_9BRAD</name>
<dbReference type="EMBL" id="KF118792">
    <property type="protein sequence ID" value="AIA86056.1"/>
    <property type="molecule type" value="Genomic_DNA"/>
</dbReference>
<proteinExistence type="predicted"/>
<reference evidence="1" key="1">
    <citation type="journal article" date="2013" name="Environ. Microbiol.">
        <title>Seasonally variable intestinal metagenomes of the red palm weevil (Rhynchophorus ferrugineus).</title>
        <authorList>
            <person name="Jia S."/>
            <person name="Zhang X."/>
            <person name="Zhang G."/>
            <person name="Yin A."/>
            <person name="Zhang S."/>
            <person name="Li F."/>
            <person name="Wang L."/>
            <person name="Zhao D."/>
            <person name="Yun Q."/>
            <person name="Tala"/>
            <person name="Wang J."/>
            <person name="Sun G."/>
            <person name="Baabdullah M."/>
            <person name="Yu X."/>
            <person name="Hu S."/>
            <person name="Al-Mssallem I.S."/>
            <person name="Yu J."/>
        </authorList>
    </citation>
    <scope>NUCLEOTIDE SEQUENCE</scope>
</reference>
<protein>
    <submittedName>
        <fullName evidence="1">CAZy families GT2 protein</fullName>
    </submittedName>
</protein>
<accession>A0A060BZY7</accession>
<organism evidence="1">
    <name type="scientific">uncultured Afipia sp</name>
    <dbReference type="NCBI Taxonomy" id="218203"/>
    <lineage>
        <taxon>Bacteria</taxon>
        <taxon>Pseudomonadati</taxon>
        <taxon>Pseudomonadota</taxon>
        <taxon>Alphaproteobacteria</taxon>
        <taxon>Hyphomicrobiales</taxon>
        <taxon>Nitrobacteraceae</taxon>
        <taxon>Afipia</taxon>
        <taxon>environmental samples</taxon>
    </lineage>
</organism>
<dbReference type="AlphaFoldDB" id="A0A060BZY7"/>
<evidence type="ECO:0000313" key="1">
    <source>
        <dbReference type="EMBL" id="AIA86056.1"/>
    </source>
</evidence>